<evidence type="ECO:0000313" key="12">
    <source>
        <dbReference type="Proteomes" id="UP000006039"/>
    </source>
</evidence>
<feature type="compositionally biased region" description="Basic and acidic residues" evidence="9">
    <location>
        <begin position="34"/>
        <end position="77"/>
    </location>
</feature>
<feature type="region of interest" description="Disordered" evidence="9">
    <location>
        <begin position="1"/>
        <end position="96"/>
    </location>
</feature>
<evidence type="ECO:0000256" key="2">
    <source>
        <dbReference type="ARBA" id="ARBA00004584"/>
    </source>
</evidence>
<feature type="compositionally biased region" description="Low complexity" evidence="9">
    <location>
        <begin position="83"/>
        <end position="96"/>
    </location>
</feature>
<evidence type="ECO:0000256" key="8">
    <source>
        <dbReference type="SAM" id="Coils"/>
    </source>
</evidence>
<protein>
    <submittedName>
        <fullName evidence="10 11">Uncharacterized protein</fullName>
    </submittedName>
</protein>
<dbReference type="GO" id="GO:0000070">
    <property type="term" value="P:mitotic sister chromatid segregation"/>
    <property type="evidence" value="ECO:0007669"/>
    <property type="project" value="TreeGrafter"/>
</dbReference>
<evidence type="ECO:0000256" key="3">
    <source>
        <dbReference type="ARBA" id="ARBA00005795"/>
    </source>
</evidence>
<organism evidence="10">
    <name type="scientific">Gaeumannomyces tritici (strain R3-111a-1)</name>
    <name type="common">Wheat and barley take-all root rot fungus</name>
    <name type="synonym">Gaeumannomyces graminis var. tritici</name>
    <dbReference type="NCBI Taxonomy" id="644352"/>
    <lineage>
        <taxon>Eukaryota</taxon>
        <taxon>Fungi</taxon>
        <taxon>Dikarya</taxon>
        <taxon>Ascomycota</taxon>
        <taxon>Pezizomycotina</taxon>
        <taxon>Sordariomycetes</taxon>
        <taxon>Sordariomycetidae</taxon>
        <taxon>Magnaporthales</taxon>
        <taxon>Magnaporthaceae</taxon>
        <taxon>Gaeumannomyces</taxon>
    </lineage>
</organism>
<dbReference type="AlphaFoldDB" id="J3NJM6"/>
<dbReference type="VEuPathDB" id="FungiDB:GGTG_01456"/>
<keyword evidence="7" id="KW-0137">Centromere</keyword>
<gene>
    <name evidence="11" type="primary">20341914</name>
    <name evidence="10" type="ORF">GGTG_01456</name>
</gene>
<dbReference type="eggNOG" id="ENOG502RXW1">
    <property type="taxonomic scope" value="Eukaryota"/>
</dbReference>
<dbReference type="GO" id="GO:0051382">
    <property type="term" value="P:kinetochore assembly"/>
    <property type="evidence" value="ECO:0007669"/>
    <property type="project" value="InterPro"/>
</dbReference>
<reference evidence="10" key="2">
    <citation type="submission" date="2010-07" db="EMBL/GenBank/DDBJ databases">
        <authorList>
            <consortium name="The Broad Institute Genome Sequencing Platform"/>
            <consortium name="Broad Institute Genome Sequencing Center for Infectious Disease"/>
            <person name="Ma L.-J."/>
            <person name="Dead R."/>
            <person name="Young S."/>
            <person name="Zeng Q."/>
            <person name="Koehrsen M."/>
            <person name="Alvarado L."/>
            <person name="Berlin A."/>
            <person name="Chapman S.B."/>
            <person name="Chen Z."/>
            <person name="Freedman E."/>
            <person name="Gellesch M."/>
            <person name="Goldberg J."/>
            <person name="Griggs A."/>
            <person name="Gujja S."/>
            <person name="Heilman E.R."/>
            <person name="Heiman D."/>
            <person name="Hepburn T."/>
            <person name="Howarth C."/>
            <person name="Jen D."/>
            <person name="Larson L."/>
            <person name="Mehta T."/>
            <person name="Neiman D."/>
            <person name="Pearson M."/>
            <person name="Roberts A."/>
            <person name="Saif S."/>
            <person name="Shea T."/>
            <person name="Shenoy N."/>
            <person name="Sisk P."/>
            <person name="Stolte C."/>
            <person name="Sykes S."/>
            <person name="Walk T."/>
            <person name="White J."/>
            <person name="Yandava C."/>
            <person name="Haas B."/>
            <person name="Nusbaum C."/>
            <person name="Birren B."/>
        </authorList>
    </citation>
    <scope>NUCLEOTIDE SEQUENCE</scope>
    <source>
        <strain evidence="10">R3-111a-1</strain>
    </source>
</reference>
<dbReference type="OrthoDB" id="9445768at2759"/>
<evidence type="ECO:0000313" key="10">
    <source>
        <dbReference type="EMBL" id="EJT81478.1"/>
    </source>
</evidence>
<dbReference type="PANTHER" id="PTHR14401:SF6">
    <property type="entry name" value="CENTROMERE PROTEIN K"/>
    <property type="match status" value="1"/>
</dbReference>
<keyword evidence="6" id="KW-0539">Nucleus</keyword>
<dbReference type="GO" id="GO:0005634">
    <property type="term" value="C:nucleus"/>
    <property type="evidence" value="ECO:0007669"/>
    <property type="project" value="UniProtKB-SubCell"/>
</dbReference>
<dbReference type="HOGENOM" id="CLU_048926_0_0_1"/>
<evidence type="ECO:0000256" key="1">
    <source>
        <dbReference type="ARBA" id="ARBA00004123"/>
    </source>
</evidence>
<evidence type="ECO:0000256" key="9">
    <source>
        <dbReference type="SAM" id="MobiDB-lite"/>
    </source>
</evidence>
<dbReference type="Proteomes" id="UP000006039">
    <property type="component" value="Unassembled WGS sequence"/>
</dbReference>
<dbReference type="GO" id="GO:0000775">
    <property type="term" value="C:chromosome, centromeric region"/>
    <property type="evidence" value="ECO:0007669"/>
    <property type="project" value="UniProtKB-SubCell"/>
</dbReference>
<sequence length="371" mass="40373">MLHNTEECRPASQPASQPLSPSPLARPGLPASRAEMDGKSGRGAAAEKDGHAAHMSRSIHELERMVKQHEDSLRRAIQDAARAQGSSGPAQPSAAASVEIMAAGYKDAAESAPPLPGPDSLLPALVAMRKTHRTIEESRAFLAAQSAAADKARRRLEAAEAGLQDQHALQKCLEDRIQSLRSGLESRVEKGPEEVARERLEELRRKKRSYDQEAASLLKAFNQFIDQHLAPLLAAEELGGPVVGDMMEVDSDGLVAGFSSQGKVKKAKDHVDQGLRQRRIDEIWGSPSARPVSKPREGWDEKAAAAADMRELTEELLRSLVESGGDGWAAYVKITRESAAARFLVRSRVAQFHPKDATRLRLVDFGKELDD</sequence>
<accession>J3NJM6</accession>
<reference evidence="12" key="1">
    <citation type="submission" date="2010-07" db="EMBL/GenBank/DDBJ databases">
        <title>The genome sequence of Gaeumannomyces graminis var. tritici strain R3-111a-1.</title>
        <authorList>
            <consortium name="The Broad Institute Genome Sequencing Platform"/>
            <person name="Ma L.-J."/>
            <person name="Dead R."/>
            <person name="Young S."/>
            <person name="Zeng Q."/>
            <person name="Koehrsen M."/>
            <person name="Alvarado L."/>
            <person name="Berlin A."/>
            <person name="Chapman S.B."/>
            <person name="Chen Z."/>
            <person name="Freedman E."/>
            <person name="Gellesch M."/>
            <person name="Goldberg J."/>
            <person name="Griggs A."/>
            <person name="Gujja S."/>
            <person name="Heilman E.R."/>
            <person name="Heiman D."/>
            <person name="Hepburn T."/>
            <person name="Howarth C."/>
            <person name="Jen D."/>
            <person name="Larson L."/>
            <person name="Mehta T."/>
            <person name="Neiman D."/>
            <person name="Pearson M."/>
            <person name="Roberts A."/>
            <person name="Saif S."/>
            <person name="Shea T."/>
            <person name="Shenoy N."/>
            <person name="Sisk P."/>
            <person name="Stolte C."/>
            <person name="Sykes S."/>
            <person name="Walk T."/>
            <person name="White J."/>
            <person name="Yandava C."/>
            <person name="Haas B."/>
            <person name="Nusbaum C."/>
            <person name="Birren B."/>
        </authorList>
    </citation>
    <scope>NUCLEOTIDE SEQUENCE [LARGE SCALE GENOMIC DNA]</scope>
    <source>
        <strain evidence="12">R3-111a-1</strain>
    </source>
</reference>
<evidence type="ECO:0000313" key="11">
    <source>
        <dbReference type="EnsemblFungi" id="EJT81478"/>
    </source>
</evidence>
<keyword evidence="12" id="KW-1185">Reference proteome</keyword>
<comment type="subcellular location">
    <subcellularLocation>
        <location evidence="2">Chromosome</location>
        <location evidence="2">Centromere</location>
    </subcellularLocation>
    <subcellularLocation>
        <location evidence="1">Nucleus</location>
    </subcellularLocation>
</comment>
<reference evidence="11" key="4">
    <citation type="journal article" date="2015" name="G3 (Bethesda)">
        <title>Genome sequences of three phytopathogenic species of the Magnaporthaceae family of fungi.</title>
        <authorList>
            <person name="Okagaki L.H."/>
            <person name="Nunes C.C."/>
            <person name="Sailsbery J."/>
            <person name="Clay B."/>
            <person name="Brown D."/>
            <person name="John T."/>
            <person name="Oh Y."/>
            <person name="Young N."/>
            <person name="Fitzgerald M."/>
            <person name="Haas B.J."/>
            <person name="Zeng Q."/>
            <person name="Young S."/>
            <person name="Adiconis X."/>
            <person name="Fan L."/>
            <person name="Levin J.Z."/>
            <person name="Mitchell T.K."/>
            <person name="Okubara P.A."/>
            <person name="Farman M.L."/>
            <person name="Kohn L.M."/>
            <person name="Birren B."/>
            <person name="Ma L.-J."/>
            <person name="Dean R.A."/>
        </authorList>
    </citation>
    <scope>NUCLEOTIDE SEQUENCE</scope>
    <source>
        <strain evidence="11">R3-111a-1</strain>
    </source>
</reference>
<comment type="similarity">
    <text evidence="3">Belongs to the CENP-K/MCM22 family.</text>
</comment>
<reference evidence="11" key="5">
    <citation type="submission" date="2018-04" db="UniProtKB">
        <authorList>
            <consortium name="EnsemblFungi"/>
        </authorList>
    </citation>
    <scope>IDENTIFICATION</scope>
    <source>
        <strain evidence="11">R3-111a-1</strain>
    </source>
</reference>
<reference evidence="10" key="3">
    <citation type="submission" date="2010-09" db="EMBL/GenBank/DDBJ databases">
        <title>Annotation of Gaeumannomyces graminis var. tritici R3-111a-1.</title>
        <authorList>
            <consortium name="The Broad Institute Genome Sequencing Platform"/>
            <person name="Ma L.-J."/>
            <person name="Dead R."/>
            <person name="Young S.K."/>
            <person name="Zeng Q."/>
            <person name="Gargeya S."/>
            <person name="Fitzgerald M."/>
            <person name="Haas B."/>
            <person name="Abouelleil A."/>
            <person name="Alvarado L."/>
            <person name="Arachchi H.M."/>
            <person name="Berlin A."/>
            <person name="Brown A."/>
            <person name="Chapman S.B."/>
            <person name="Chen Z."/>
            <person name="Dunbar C."/>
            <person name="Freedman E."/>
            <person name="Gearin G."/>
            <person name="Gellesch M."/>
            <person name="Goldberg J."/>
            <person name="Griggs A."/>
            <person name="Gujja S."/>
            <person name="Heiman D."/>
            <person name="Howarth C."/>
            <person name="Larson L."/>
            <person name="Lui A."/>
            <person name="MacDonald P.J.P."/>
            <person name="Mehta T."/>
            <person name="Montmayeur A."/>
            <person name="Murphy C."/>
            <person name="Neiman D."/>
            <person name="Pearson M."/>
            <person name="Priest M."/>
            <person name="Roberts A."/>
            <person name="Saif S."/>
            <person name="Shea T."/>
            <person name="Shenoy N."/>
            <person name="Sisk P."/>
            <person name="Stolte C."/>
            <person name="Sykes S."/>
            <person name="Yandava C."/>
            <person name="Wortman J."/>
            <person name="Nusbaum C."/>
            <person name="Birren B."/>
        </authorList>
    </citation>
    <scope>NUCLEOTIDE SEQUENCE</scope>
    <source>
        <strain evidence="10">R3-111a-1</strain>
    </source>
</reference>
<dbReference type="GeneID" id="20341914"/>
<dbReference type="EnsemblFungi" id="EJT81478">
    <property type="protein sequence ID" value="EJT81478"/>
    <property type="gene ID" value="GGTG_01456"/>
</dbReference>
<dbReference type="InterPro" id="IPR020993">
    <property type="entry name" value="Centromere_CenpK"/>
</dbReference>
<keyword evidence="5 8" id="KW-0175">Coiled coil</keyword>
<feature type="compositionally biased region" description="Low complexity" evidence="9">
    <location>
        <begin position="10"/>
        <end position="27"/>
    </location>
</feature>
<keyword evidence="4" id="KW-0158">Chromosome</keyword>
<dbReference type="RefSeq" id="XP_009217487.1">
    <property type="nucleotide sequence ID" value="XM_009219223.1"/>
</dbReference>
<name>J3NJM6_GAET3</name>
<evidence type="ECO:0000256" key="6">
    <source>
        <dbReference type="ARBA" id="ARBA00023242"/>
    </source>
</evidence>
<dbReference type="PANTHER" id="PTHR14401">
    <property type="entry name" value="CENTROMERE PROTEIN K"/>
    <property type="match status" value="1"/>
</dbReference>
<dbReference type="EMBL" id="GL385395">
    <property type="protein sequence ID" value="EJT81478.1"/>
    <property type="molecule type" value="Genomic_DNA"/>
</dbReference>
<evidence type="ECO:0000256" key="5">
    <source>
        <dbReference type="ARBA" id="ARBA00023054"/>
    </source>
</evidence>
<evidence type="ECO:0000256" key="7">
    <source>
        <dbReference type="ARBA" id="ARBA00023328"/>
    </source>
</evidence>
<evidence type="ECO:0000256" key="4">
    <source>
        <dbReference type="ARBA" id="ARBA00022454"/>
    </source>
</evidence>
<proteinExistence type="inferred from homology"/>
<feature type="coiled-coil region" evidence="8">
    <location>
        <begin position="193"/>
        <end position="220"/>
    </location>
</feature>